<keyword evidence="2" id="KW-1185">Reference proteome</keyword>
<dbReference type="EMBL" id="BAABEO010000019">
    <property type="protein sequence ID" value="GAA3688377.1"/>
    <property type="molecule type" value="Genomic_DNA"/>
</dbReference>
<dbReference type="RefSeq" id="WP_345151492.1">
    <property type="nucleotide sequence ID" value="NZ_BAABEO010000019.1"/>
</dbReference>
<dbReference type="InterPro" id="IPR009380">
    <property type="entry name" value="DUF1036"/>
</dbReference>
<dbReference type="Proteomes" id="UP001500752">
    <property type="component" value="Unassembled WGS sequence"/>
</dbReference>
<evidence type="ECO:0000313" key="2">
    <source>
        <dbReference type="Proteomes" id="UP001500752"/>
    </source>
</evidence>
<dbReference type="Pfam" id="PF06282">
    <property type="entry name" value="DUF1036"/>
    <property type="match status" value="1"/>
</dbReference>
<sequence>MGLYFKNGTSDTLFVAYGYHAPGCEGGTNWAKKGWYRIAPGGTAKAFSGWAGPGKYFVFAENESRTRAWSGPFFTQLPSRAFDWCWNTGSTDSRTLGLLKIEVGVGILDHTVRFT</sequence>
<reference evidence="2" key="1">
    <citation type="journal article" date="2019" name="Int. J. Syst. Evol. Microbiol.">
        <title>The Global Catalogue of Microorganisms (GCM) 10K type strain sequencing project: providing services to taxonomists for standard genome sequencing and annotation.</title>
        <authorList>
            <consortium name="The Broad Institute Genomics Platform"/>
            <consortium name="The Broad Institute Genome Sequencing Center for Infectious Disease"/>
            <person name="Wu L."/>
            <person name="Ma J."/>
        </authorList>
    </citation>
    <scope>NUCLEOTIDE SEQUENCE [LARGE SCALE GENOMIC DNA]</scope>
    <source>
        <strain evidence="2">JCM 30742</strain>
    </source>
</reference>
<proteinExistence type="predicted"/>
<gene>
    <name evidence="1" type="ORF">GCM10023081_27130</name>
</gene>
<accession>A0ABP7CIR7</accession>
<protein>
    <recommendedName>
        <fullName evidence="3">DUF1036 domain-containing protein</fullName>
    </recommendedName>
</protein>
<organism evidence="1 2">
    <name type="scientific">Arthrobacter ginkgonis</name>
    <dbReference type="NCBI Taxonomy" id="1630594"/>
    <lineage>
        <taxon>Bacteria</taxon>
        <taxon>Bacillati</taxon>
        <taxon>Actinomycetota</taxon>
        <taxon>Actinomycetes</taxon>
        <taxon>Micrococcales</taxon>
        <taxon>Micrococcaceae</taxon>
        <taxon>Arthrobacter</taxon>
    </lineage>
</organism>
<evidence type="ECO:0000313" key="1">
    <source>
        <dbReference type="EMBL" id="GAA3688377.1"/>
    </source>
</evidence>
<name>A0ABP7CIR7_9MICC</name>
<comment type="caution">
    <text evidence="1">The sequence shown here is derived from an EMBL/GenBank/DDBJ whole genome shotgun (WGS) entry which is preliminary data.</text>
</comment>
<evidence type="ECO:0008006" key="3">
    <source>
        <dbReference type="Google" id="ProtNLM"/>
    </source>
</evidence>